<name>A0A2W4W0Y8_9CYAN</name>
<organism evidence="1 2">
    <name type="scientific">Leptolyngbya foveolarum</name>
    <dbReference type="NCBI Taxonomy" id="47253"/>
    <lineage>
        <taxon>Bacteria</taxon>
        <taxon>Bacillati</taxon>
        <taxon>Cyanobacteriota</taxon>
        <taxon>Cyanophyceae</taxon>
        <taxon>Leptolyngbyales</taxon>
        <taxon>Leptolyngbyaceae</taxon>
        <taxon>Leptolyngbya group</taxon>
        <taxon>Leptolyngbya</taxon>
    </lineage>
</organism>
<evidence type="ECO:0000313" key="1">
    <source>
        <dbReference type="EMBL" id="PZO15725.1"/>
    </source>
</evidence>
<dbReference type="EMBL" id="QBMC01000089">
    <property type="protein sequence ID" value="PZO15725.1"/>
    <property type="molecule type" value="Genomic_DNA"/>
</dbReference>
<proteinExistence type="predicted"/>
<sequence>MNHKKSGPFPAACIVDNGIVVQKQDMLRLLRSLRRVGYIYRQDDEITNTGEGCVMEAFCDPQQATIVANHSLYLNAHSFDYIEIITNCTENGVETTFALVQENRCLCLTPLFEGKADKIAQLDAADLEAIVTEAIAATWDASLDNDL</sequence>
<reference evidence="1 2" key="2">
    <citation type="submission" date="2018-06" db="EMBL/GenBank/DDBJ databases">
        <title>Metagenomic assembly of (sub)arctic Cyanobacteria and their associated microbiome from non-axenic cultures.</title>
        <authorList>
            <person name="Baurain D."/>
        </authorList>
    </citation>
    <scope>NUCLEOTIDE SEQUENCE [LARGE SCALE GENOMIC DNA]</scope>
    <source>
        <strain evidence="1">ULC129bin1</strain>
    </source>
</reference>
<accession>A0A2W4W0Y8</accession>
<comment type="caution">
    <text evidence="1">The sequence shown here is derived from an EMBL/GenBank/DDBJ whole genome shotgun (WGS) entry which is preliminary data.</text>
</comment>
<gene>
    <name evidence="1" type="ORF">DCF25_13305</name>
</gene>
<reference evidence="2" key="1">
    <citation type="submission" date="2018-04" db="EMBL/GenBank/DDBJ databases">
        <authorList>
            <person name="Cornet L."/>
        </authorList>
    </citation>
    <scope>NUCLEOTIDE SEQUENCE [LARGE SCALE GENOMIC DNA]</scope>
</reference>
<dbReference type="AlphaFoldDB" id="A0A2W4W0Y8"/>
<protein>
    <submittedName>
        <fullName evidence="1">Uncharacterized protein</fullName>
    </submittedName>
</protein>
<dbReference type="Proteomes" id="UP000249354">
    <property type="component" value="Unassembled WGS sequence"/>
</dbReference>
<evidence type="ECO:0000313" key="2">
    <source>
        <dbReference type="Proteomes" id="UP000249354"/>
    </source>
</evidence>